<sequence>MEVKKKACGFRAIERKVEGRTDPEAEAVRSARTDDGRPPLEASGLKLYGRRGAIVSTTGRAEKGDSRPS</sequence>
<name>A0ABS5C513_9BACT</name>
<comment type="caution">
    <text evidence="2">The sequence shown here is derived from an EMBL/GenBank/DDBJ whole genome shotgun (WGS) entry which is preliminary data.</text>
</comment>
<accession>A0ABS5C513</accession>
<proteinExistence type="predicted"/>
<feature type="region of interest" description="Disordered" evidence="1">
    <location>
        <begin position="19"/>
        <end position="44"/>
    </location>
</feature>
<feature type="compositionally biased region" description="Basic and acidic residues" evidence="1">
    <location>
        <begin position="19"/>
        <end position="38"/>
    </location>
</feature>
<dbReference type="Proteomes" id="UP000676565">
    <property type="component" value="Unassembled WGS sequence"/>
</dbReference>
<gene>
    <name evidence="2" type="ORF">J8F10_38160</name>
</gene>
<dbReference type="RefSeq" id="WP_210663786.1">
    <property type="nucleotide sequence ID" value="NZ_JAGKQQ010000003.1"/>
</dbReference>
<dbReference type="EMBL" id="JAGKQQ010000003">
    <property type="protein sequence ID" value="MBP3961079.1"/>
    <property type="molecule type" value="Genomic_DNA"/>
</dbReference>
<evidence type="ECO:0000313" key="2">
    <source>
        <dbReference type="EMBL" id="MBP3961079.1"/>
    </source>
</evidence>
<reference evidence="2 3" key="1">
    <citation type="submission" date="2021-04" db="EMBL/GenBank/DDBJ databases">
        <authorList>
            <person name="Ivanova A."/>
        </authorList>
    </citation>
    <scope>NUCLEOTIDE SEQUENCE [LARGE SCALE GENOMIC DNA]</scope>
    <source>
        <strain evidence="2 3">G18</strain>
    </source>
</reference>
<protein>
    <submittedName>
        <fullName evidence="2">Uncharacterized protein</fullName>
    </submittedName>
</protein>
<keyword evidence="3" id="KW-1185">Reference proteome</keyword>
<evidence type="ECO:0000313" key="3">
    <source>
        <dbReference type="Proteomes" id="UP000676565"/>
    </source>
</evidence>
<evidence type="ECO:0000256" key="1">
    <source>
        <dbReference type="SAM" id="MobiDB-lite"/>
    </source>
</evidence>
<organism evidence="2 3">
    <name type="scientific">Gemmata palustris</name>
    <dbReference type="NCBI Taxonomy" id="2822762"/>
    <lineage>
        <taxon>Bacteria</taxon>
        <taxon>Pseudomonadati</taxon>
        <taxon>Planctomycetota</taxon>
        <taxon>Planctomycetia</taxon>
        <taxon>Gemmatales</taxon>
        <taxon>Gemmataceae</taxon>
        <taxon>Gemmata</taxon>
    </lineage>
</organism>